<name>A0A3S8U1X5_9RHOB</name>
<keyword evidence="7 9" id="KW-0472">Membrane</keyword>
<comment type="subunit">
    <text evidence="9">The complex comprises the extracytoplasmic solute receptor protein and the two transmembrane proteins.</text>
</comment>
<evidence type="ECO:0000256" key="7">
    <source>
        <dbReference type="ARBA" id="ARBA00023136"/>
    </source>
</evidence>
<feature type="domain" description="Tripartite ATP-independent periplasmic transporters DctQ component" evidence="11">
    <location>
        <begin position="30"/>
        <end position="161"/>
    </location>
</feature>
<dbReference type="InterPro" id="IPR055348">
    <property type="entry name" value="DctQ"/>
</dbReference>
<evidence type="ECO:0000256" key="1">
    <source>
        <dbReference type="ARBA" id="ARBA00004429"/>
    </source>
</evidence>
<dbReference type="EMBL" id="CP034328">
    <property type="protein sequence ID" value="AZL57549.1"/>
    <property type="molecule type" value="Genomic_DNA"/>
</dbReference>
<dbReference type="OrthoDB" id="9794346at2"/>
<feature type="transmembrane region" description="Helical" evidence="9">
    <location>
        <begin position="53"/>
        <end position="71"/>
    </location>
</feature>
<evidence type="ECO:0000256" key="5">
    <source>
        <dbReference type="ARBA" id="ARBA00022692"/>
    </source>
</evidence>
<keyword evidence="13" id="KW-1185">Reference proteome</keyword>
<comment type="caution">
    <text evidence="9">Lacks conserved residue(s) required for the propagation of feature annotation.</text>
</comment>
<dbReference type="PANTHER" id="PTHR35011">
    <property type="entry name" value="2,3-DIKETO-L-GULONATE TRAP TRANSPORTER SMALL PERMEASE PROTEIN YIAM"/>
    <property type="match status" value="1"/>
</dbReference>
<organism evidence="12 13">
    <name type="scientific">Tabrizicola piscis</name>
    <dbReference type="NCBI Taxonomy" id="2494374"/>
    <lineage>
        <taxon>Bacteria</taxon>
        <taxon>Pseudomonadati</taxon>
        <taxon>Pseudomonadota</taxon>
        <taxon>Alphaproteobacteria</taxon>
        <taxon>Rhodobacterales</taxon>
        <taxon>Paracoccaceae</taxon>
        <taxon>Tabrizicola</taxon>
    </lineage>
</organism>
<comment type="similarity">
    <text evidence="8 9">Belongs to the TRAP transporter small permease family.</text>
</comment>
<evidence type="ECO:0000256" key="9">
    <source>
        <dbReference type="RuleBase" id="RU369079"/>
    </source>
</evidence>
<reference evidence="12 13" key="1">
    <citation type="submission" date="2018-12" db="EMBL/GenBank/DDBJ databases">
        <title>Complete genome sequencing of Tabrizicola sp. K13M18.</title>
        <authorList>
            <person name="Bae J.-W."/>
        </authorList>
    </citation>
    <scope>NUCLEOTIDE SEQUENCE [LARGE SCALE GENOMIC DNA]</scope>
    <source>
        <strain evidence="12 13">K13M18</strain>
    </source>
</reference>
<dbReference type="AlphaFoldDB" id="A0A3S8U1X5"/>
<evidence type="ECO:0000313" key="12">
    <source>
        <dbReference type="EMBL" id="AZL57549.1"/>
    </source>
</evidence>
<comment type="function">
    <text evidence="9">Part of the tripartite ATP-independent periplasmic (TRAP) transport system.</text>
</comment>
<proteinExistence type="inferred from homology"/>
<dbReference type="InterPro" id="IPR007387">
    <property type="entry name" value="TRAP_DctQ"/>
</dbReference>
<comment type="subcellular location">
    <subcellularLocation>
        <location evidence="1 9">Cell inner membrane</location>
        <topology evidence="1 9">Multi-pass membrane protein</topology>
    </subcellularLocation>
</comment>
<keyword evidence="4 9" id="KW-0997">Cell inner membrane</keyword>
<feature type="coiled-coil region" evidence="10">
    <location>
        <begin position="178"/>
        <end position="205"/>
    </location>
</feature>
<dbReference type="PANTHER" id="PTHR35011:SF4">
    <property type="entry name" value="SLL1102 PROTEIN"/>
    <property type="match status" value="1"/>
</dbReference>
<dbReference type="GO" id="GO:0005886">
    <property type="term" value="C:plasma membrane"/>
    <property type="evidence" value="ECO:0007669"/>
    <property type="project" value="UniProtKB-SubCell"/>
</dbReference>
<evidence type="ECO:0000256" key="3">
    <source>
        <dbReference type="ARBA" id="ARBA00022475"/>
    </source>
</evidence>
<feature type="transmembrane region" description="Helical" evidence="9">
    <location>
        <begin position="92"/>
        <end position="114"/>
    </location>
</feature>
<dbReference type="RefSeq" id="WP_125323737.1">
    <property type="nucleotide sequence ID" value="NZ_CP034328.1"/>
</dbReference>
<keyword evidence="2 9" id="KW-0813">Transport</keyword>
<dbReference type="Pfam" id="PF04290">
    <property type="entry name" value="DctQ"/>
    <property type="match status" value="1"/>
</dbReference>
<keyword evidence="3" id="KW-1003">Cell membrane</keyword>
<evidence type="ECO:0000259" key="11">
    <source>
        <dbReference type="Pfam" id="PF04290"/>
    </source>
</evidence>
<feature type="transmembrane region" description="Helical" evidence="9">
    <location>
        <begin position="134"/>
        <end position="155"/>
    </location>
</feature>
<keyword evidence="6 9" id="KW-1133">Transmembrane helix</keyword>
<dbReference type="KEGG" id="taw:EI545_01035"/>
<evidence type="ECO:0000256" key="10">
    <source>
        <dbReference type="SAM" id="Coils"/>
    </source>
</evidence>
<sequence>MQALLALSRGIDRVNAFIGKAVIWLVLLAVLVSAGNAISRKLFNLSSNSWLELQWYLFGAAFMGAAAYTLQQNEHIRIDVFYASRSRKTQHWIDLLGHIFFLLPFVVLMAWLLWPYTVQAFYSGQISTNAGGLIIWPARAMLLIGFIMLVFQGLAEIVKKIAVMQDLIEDPHPFQSAQDQALKEVEELAAEVAAAEALNRKTEVQK</sequence>
<protein>
    <recommendedName>
        <fullName evidence="9">TRAP transporter small permease protein</fullName>
    </recommendedName>
</protein>
<keyword evidence="5 9" id="KW-0812">Transmembrane</keyword>
<evidence type="ECO:0000256" key="4">
    <source>
        <dbReference type="ARBA" id="ARBA00022519"/>
    </source>
</evidence>
<keyword evidence="10" id="KW-0175">Coiled coil</keyword>
<evidence type="ECO:0000256" key="8">
    <source>
        <dbReference type="ARBA" id="ARBA00038436"/>
    </source>
</evidence>
<dbReference type="Proteomes" id="UP000282002">
    <property type="component" value="Chromosome"/>
</dbReference>
<evidence type="ECO:0000256" key="2">
    <source>
        <dbReference type="ARBA" id="ARBA00022448"/>
    </source>
</evidence>
<accession>A0A3S8U1X5</accession>
<evidence type="ECO:0000313" key="13">
    <source>
        <dbReference type="Proteomes" id="UP000282002"/>
    </source>
</evidence>
<gene>
    <name evidence="12" type="ORF">EI545_01035</name>
</gene>
<evidence type="ECO:0000256" key="6">
    <source>
        <dbReference type="ARBA" id="ARBA00022989"/>
    </source>
</evidence>
<dbReference type="GO" id="GO:0022857">
    <property type="term" value="F:transmembrane transporter activity"/>
    <property type="evidence" value="ECO:0007669"/>
    <property type="project" value="UniProtKB-UniRule"/>
</dbReference>